<proteinExistence type="predicted"/>
<feature type="signal peptide" evidence="1">
    <location>
        <begin position="1"/>
        <end position="19"/>
    </location>
</feature>
<dbReference type="AlphaFoldDB" id="A0A174ESC3"/>
<reference evidence="2 3" key="1">
    <citation type="submission" date="2015-09" db="EMBL/GenBank/DDBJ databases">
        <authorList>
            <consortium name="Pathogen Informatics"/>
        </authorList>
    </citation>
    <scope>NUCLEOTIDE SEQUENCE [LARGE SCALE GENOMIC DNA]</scope>
    <source>
        <strain evidence="2 3">2789STDY5608860</strain>
    </source>
</reference>
<dbReference type="Pfam" id="PF19499">
    <property type="entry name" value="DUF6034"/>
    <property type="match status" value="2"/>
</dbReference>
<dbReference type="InterPro" id="IPR046098">
    <property type="entry name" value="DUF6034"/>
</dbReference>
<sequence>MKRKIVCLMAAIMCFSMTACEKTPDKSLVTQKNIDRLEKAAKETPKDGSTLKDIIETTTDTYDFNYESDDGKVKIVADNVPVTLPTKDTIPMYRVKSGELSQEIADKLYDYFFPDGAYTTTGSDWTKQIIDNLILEEKKYIANVKDDPDTSESDKESIIQTHERVIKEYEEERKTAPDESTLKYVPKDSSYVDVEQETVSGTTKTKELNVSSKDQKEKLNICSSSDEDSFSSSAGYENVKDYYYDGISATQAASCTDDEKKKIGISEEDAKKYVDDFVQKIGMDWEIYDVGCVAGCKYKEDLDYTDKYDQDAETISADNYTAYVFNLVQNINGIQSATTSSDYVPDKDDTTLTWLYEKIRIIVDKNGIVAFSWEFPQMVEEEVSDNVGIISFNQAKDIFEQMMPLTTRGDLEEHEDGDVEIKATATVYEVRLGLMRVRSSGSDRNGLLTPAWLFYGDYNIDFGGENYSEQQPWILLAVNAVDGSVIDVTAGY</sequence>
<dbReference type="Proteomes" id="UP000095384">
    <property type="component" value="Unassembled WGS sequence"/>
</dbReference>
<gene>
    <name evidence="2" type="ORF">ERS852417_02237</name>
</gene>
<dbReference type="RefSeq" id="WP_055224778.1">
    <property type="nucleotide sequence ID" value="NZ_CYYW01000016.1"/>
</dbReference>
<evidence type="ECO:0000256" key="1">
    <source>
        <dbReference type="SAM" id="SignalP"/>
    </source>
</evidence>
<organism evidence="2 3">
    <name type="scientific">Agathobacter rectalis</name>
    <dbReference type="NCBI Taxonomy" id="39491"/>
    <lineage>
        <taxon>Bacteria</taxon>
        <taxon>Bacillati</taxon>
        <taxon>Bacillota</taxon>
        <taxon>Clostridia</taxon>
        <taxon>Lachnospirales</taxon>
        <taxon>Lachnospiraceae</taxon>
        <taxon>Agathobacter</taxon>
    </lineage>
</organism>
<dbReference type="PROSITE" id="PS51257">
    <property type="entry name" value="PROKAR_LIPOPROTEIN"/>
    <property type="match status" value="1"/>
</dbReference>
<dbReference type="EMBL" id="CYYW01000016">
    <property type="protein sequence ID" value="CUO40833.1"/>
    <property type="molecule type" value="Genomic_DNA"/>
</dbReference>
<evidence type="ECO:0000313" key="2">
    <source>
        <dbReference type="EMBL" id="CUO40833.1"/>
    </source>
</evidence>
<keyword evidence="1" id="KW-0732">Signal</keyword>
<protein>
    <submittedName>
        <fullName evidence="2">Uncharacterized protein</fullName>
    </submittedName>
</protein>
<evidence type="ECO:0000313" key="3">
    <source>
        <dbReference type="Proteomes" id="UP000095384"/>
    </source>
</evidence>
<accession>A0A174ESC3</accession>
<name>A0A174ESC3_9FIRM</name>
<feature type="chain" id="PRO_5039340358" evidence="1">
    <location>
        <begin position="20"/>
        <end position="492"/>
    </location>
</feature>